<keyword evidence="3" id="KW-1185">Reference proteome</keyword>
<sequence>MKPLAPCEIPVYNTLLVSTAYYIVNLDSKVIVVELADDVENGLQEKLKSGAIFFELSEAYDTVCKRDLLLILAKILKCKTKLCLLENFQVYLNVEVSRRKIVQNGLPQGSVLSPTLFNVYTADITETKSRKFMYVVDISLVAQSNSFEQLEDKTHTAIFNIYSTLQLRFAFLGDGDQPDSILLCFIFETFDFFEDEPVLVKMAQHDLTTKSTLSYVFFKERRKFEVNKQLYSKSKQLISAQGNRNDVIK</sequence>
<dbReference type="Proteomes" id="UP000475862">
    <property type="component" value="Unassembled WGS sequence"/>
</dbReference>
<dbReference type="InterPro" id="IPR052560">
    <property type="entry name" value="RdDP_mobile_element"/>
</dbReference>
<dbReference type="AlphaFoldDB" id="A0A6G0SXA8"/>
<proteinExistence type="predicted"/>
<gene>
    <name evidence="2" type="ORF">AGLY_016829</name>
</gene>
<dbReference type="Pfam" id="PF00078">
    <property type="entry name" value="RVT_1"/>
    <property type="match status" value="1"/>
</dbReference>
<dbReference type="PANTHER" id="PTHR36688">
    <property type="entry name" value="ENDO/EXONUCLEASE/PHOSPHATASE DOMAIN-CONTAINING PROTEIN"/>
    <property type="match status" value="1"/>
</dbReference>
<dbReference type="PROSITE" id="PS50878">
    <property type="entry name" value="RT_POL"/>
    <property type="match status" value="1"/>
</dbReference>
<protein>
    <recommendedName>
        <fullName evidence="1">Reverse transcriptase domain-containing protein</fullName>
    </recommendedName>
</protein>
<evidence type="ECO:0000259" key="1">
    <source>
        <dbReference type="PROSITE" id="PS50878"/>
    </source>
</evidence>
<name>A0A6G0SXA8_APHGL</name>
<dbReference type="PANTHER" id="PTHR36688:SF1">
    <property type="entry name" value="ENDONUCLEASE_EXONUCLEASE_PHOSPHATASE DOMAIN-CONTAINING PROTEIN"/>
    <property type="match status" value="1"/>
</dbReference>
<feature type="domain" description="Reverse transcriptase" evidence="1">
    <location>
        <begin position="1"/>
        <end position="249"/>
    </location>
</feature>
<dbReference type="OrthoDB" id="409048at2759"/>
<dbReference type="InterPro" id="IPR000477">
    <property type="entry name" value="RT_dom"/>
</dbReference>
<organism evidence="2 3">
    <name type="scientific">Aphis glycines</name>
    <name type="common">Soybean aphid</name>
    <dbReference type="NCBI Taxonomy" id="307491"/>
    <lineage>
        <taxon>Eukaryota</taxon>
        <taxon>Metazoa</taxon>
        <taxon>Ecdysozoa</taxon>
        <taxon>Arthropoda</taxon>
        <taxon>Hexapoda</taxon>
        <taxon>Insecta</taxon>
        <taxon>Pterygota</taxon>
        <taxon>Neoptera</taxon>
        <taxon>Paraneoptera</taxon>
        <taxon>Hemiptera</taxon>
        <taxon>Sternorrhyncha</taxon>
        <taxon>Aphidomorpha</taxon>
        <taxon>Aphidoidea</taxon>
        <taxon>Aphididae</taxon>
        <taxon>Aphidini</taxon>
        <taxon>Aphis</taxon>
        <taxon>Aphis</taxon>
    </lineage>
</organism>
<dbReference type="EMBL" id="VYZN01000662">
    <property type="protein sequence ID" value="KAE9522788.1"/>
    <property type="molecule type" value="Genomic_DNA"/>
</dbReference>
<reference evidence="2 3" key="1">
    <citation type="submission" date="2019-08" db="EMBL/GenBank/DDBJ databases">
        <title>The genome of the soybean aphid Biotype 1, its phylome, world population structure and adaptation to the North American continent.</title>
        <authorList>
            <person name="Giordano R."/>
            <person name="Donthu R.K."/>
            <person name="Hernandez A.G."/>
            <person name="Wright C.L."/>
            <person name="Zimin A.V."/>
        </authorList>
    </citation>
    <scope>NUCLEOTIDE SEQUENCE [LARGE SCALE GENOMIC DNA]</scope>
    <source>
        <tissue evidence="2">Whole aphids</tissue>
    </source>
</reference>
<evidence type="ECO:0000313" key="2">
    <source>
        <dbReference type="EMBL" id="KAE9522788.1"/>
    </source>
</evidence>
<accession>A0A6G0SXA8</accession>
<evidence type="ECO:0000313" key="3">
    <source>
        <dbReference type="Proteomes" id="UP000475862"/>
    </source>
</evidence>
<comment type="caution">
    <text evidence="2">The sequence shown here is derived from an EMBL/GenBank/DDBJ whole genome shotgun (WGS) entry which is preliminary data.</text>
</comment>